<dbReference type="EMBL" id="HBUE01041256">
    <property type="protein sequence ID" value="CAG6460786.1"/>
    <property type="molecule type" value="Transcribed_RNA"/>
</dbReference>
<feature type="compositionally biased region" description="Basic residues" evidence="1">
    <location>
        <begin position="28"/>
        <end position="40"/>
    </location>
</feature>
<feature type="compositionally biased region" description="Polar residues" evidence="1">
    <location>
        <begin position="52"/>
        <end position="66"/>
    </location>
</feature>
<evidence type="ECO:0000313" key="2">
    <source>
        <dbReference type="EMBL" id="CAG6460788.1"/>
    </source>
</evidence>
<protein>
    <submittedName>
        <fullName evidence="2">(northern house mosquito) hypothetical protein</fullName>
    </submittedName>
</protein>
<dbReference type="EMBL" id="HBUE01041260">
    <property type="protein sequence ID" value="CAG6460788.1"/>
    <property type="molecule type" value="Transcribed_RNA"/>
</dbReference>
<sequence length="148" mass="17052">MTKQIVIRPHLQTLLWRMNCKKLTSTSRLRRSRRTQVRRPSRPDRSVSRSSCASPTNIWRSKSWTRPSRCCSKPPTRQPTRMKRRRHFSASSSSAGIILNSLPLASPASKLAANRGKFSERFKLAQLQPFTMALKYDRLKNAQCVLRG</sequence>
<dbReference type="AlphaFoldDB" id="A0A8D8ASD8"/>
<accession>A0A8D8ASD8</accession>
<feature type="region of interest" description="Disordered" evidence="1">
    <location>
        <begin position="26"/>
        <end position="91"/>
    </location>
</feature>
<organism evidence="2">
    <name type="scientific">Culex pipiens</name>
    <name type="common">House mosquito</name>
    <dbReference type="NCBI Taxonomy" id="7175"/>
    <lineage>
        <taxon>Eukaryota</taxon>
        <taxon>Metazoa</taxon>
        <taxon>Ecdysozoa</taxon>
        <taxon>Arthropoda</taxon>
        <taxon>Hexapoda</taxon>
        <taxon>Insecta</taxon>
        <taxon>Pterygota</taxon>
        <taxon>Neoptera</taxon>
        <taxon>Endopterygota</taxon>
        <taxon>Diptera</taxon>
        <taxon>Nematocera</taxon>
        <taxon>Culicoidea</taxon>
        <taxon>Culicidae</taxon>
        <taxon>Culicinae</taxon>
        <taxon>Culicini</taxon>
        <taxon>Culex</taxon>
        <taxon>Culex</taxon>
    </lineage>
</organism>
<proteinExistence type="predicted"/>
<name>A0A8D8ASD8_CULPI</name>
<reference evidence="2" key="1">
    <citation type="submission" date="2021-05" db="EMBL/GenBank/DDBJ databases">
        <authorList>
            <person name="Alioto T."/>
            <person name="Alioto T."/>
            <person name="Gomez Garrido J."/>
        </authorList>
    </citation>
    <scope>NUCLEOTIDE SEQUENCE</scope>
</reference>
<evidence type="ECO:0000256" key="1">
    <source>
        <dbReference type="SAM" id="MobiDB-lite"/>
    </source>
</evidence>